<reference evidence="2" key="1">
    <citation type="journal article" date="2020" name="Appl. Environ. Microbiol.">
        <title>Diazotrophic Anaeromyxobacter Isolates from Soils.</title>
        <authorList>
            <person name="Masuda Y."/>
            <person name="Yamanaka H."/>
            <person name="Xu Z.X."/>
            <person name="Shiratori Y."/>
            <person name="Aono T."/>
            <person name="Amachi S."/>
            <person name="Senoo K."/>
            <person name="Itoh H."/>
        </authorList>
    </citation>
    <scope>NUCLEOTIDE SEQUENCE [LARGE SCALE GENOMIC DNA]</scope>
    <source>
        <strain evidence="2">R267</strain>
    </source>
</reference>
<dbReference type="AlphaFoldDB" id="A0A7I9VLR3"/>
<gene>
    <name evidence="1" type="ORF">AMYX_20940</name>
</gene>
<dbReference type="Proteomes" id="UP000503640">
    <property type="component" value="Unassembled WGS sequence"/>
</dbReference>
<keyword evidence="2" id="KW-1185">Reference proteome</keyword>
<sequence length="84" mass="8440">MTAAATSGAVAVAVAVPVEVEVELAVEVAVEVDVAVEVEDPICLAPRTVERGRASAFAGAKPESGPVLLARAPARFSWAGGGRL</sequence>
<evidence type="ECO:0000313" key="1">
    <source>
        <dbReference type="EMBL" id="GEJ57353.1"/>
    </source>
</evidence>
<comment type="caution">
    <text evidence="1">The sequence shown here is derived from an EMBL/GenBank/DDBJ whole genome shotgun (WGS) entry which is preliminary data.</text>
</comment>
<name>A0A7I9VLR3_9BACT</name>
<organism evidence="1 2">
    <name type="scientific">Anaeromyxobacter diazotrophicus</name>
    <dbReference type="NCBI Taxonomy" id="2590199"/>
    <lineage>
        <taxon>Bacteria</taxon>
        <taxon>Pseudomonadati</taxon>
        <taxon>Myxococcota</taxon>
        <taxon>Myxococcia</taxon>
        <taxon>Myxococcales</taxon>
        <taxon>Cystobacterineae</taxon>
        <taxon>Anaeromyxobacteraceae</taxon>
        <taxon>Anaeromyxobacter</taxon>
    </lineage>
</organism>
<protein>
    <submittedName>
        <fullName evidence="1">Uncharacterized protein</fullName>
    </submittedName>
</protein>
<dbReference type="EMBL" id="BJTG01000004">
    <property type="protein sequence ID" value="GEJ57353.1"/>
    <property type="molecule type" value="Genomic_DNA"/>
</dbReference>
<accession>A0A7I9VLR3</accession>
<proteinExistence type="predicted"/>
<evidence type="ECO:0000313" key="2">
    <source>
        <dbReference type="Proteomes" id="UP000503640"/>
    </source>
</evidence>